<dbReference type="Gene3D" id="6.10.340.10">
    <property type="match status" value="1"/>
</dbReference>
<feature type="transmembrane region" description="Helical" evidence="8">
    <location>
        <begin position="7"/>
        <end position="28"/>
    </location>
</feature>
<dbReference type="RefSeq" id="WP_269421822.1">
    <property type="nucleotide sequence ID" value="NZ_JAPWGY010000001.1"/>
</dbReference>
<dbReference type="Pfam" id="PF08447">
    <property type="entry name" value="PAS_3"/>
    <property type="match status" value="1"/>
</dbReference>
<evidence type="ECO:0000259" key="10">
    <source>
        <dbReference type="PROSITE" id="PS50113"/>
    </source>
</evidence>
<dbReference type="SUPFAM" id="SSF47384">
    <property type="entry name" value="Homodimeric domain of signal transducing histidine kinase"/>
    <property type="match status" value="1"/>
</dbReference>
<dbReference type="SUPFAM" id="SSF55785">
    <property type="entry name" value="PYP-like sensor domain (PAS domain)"/>
    <property type="match status" value="1"/>
</dbReference>
<dbReference type="NCBIfam" id="TIGR00229">
    <property type="entry name" value="sensory_box"/>
    <property type="match status" value="1"/>
</dbReference>
<evidence type="ECO:0000256" key="4">
    <source>
        <dbReference type="ARBA" id="ARBA00022553"/>
    </source>
</evidence>
<evidence type="ECO:0000256" key="2">
    <source>
        <dbReference type="ARBA" id="ARBA00004370"/>
    </source>
</evidence>
<keyword evidence="13" id="KW-1185">Reference proteome</keyword>
<comment type="caution">
    <text evidence="12">The sequence shown here is derived from an EMBL/GenBank/DDBJ whole genome shotgun (WGS) entry which is preliminary data.</text>
</comment>
<dbReference type="EC" id="2.7.13.3" evidence="3"/>
<keyword evidence="4" id="KW-0597">Phosphoprotein</keyword>
<evidence type="ECO:0000256" key="6">
    <source>
        <dbReference type="ARBA" id="ARBA00023012"/>
    </source>
</evidence>
<dbReference type="InterPro" id="IPR000014">
    <property type="entry name" value="PAS"/>
</dbReference>
<keyword evidence="5" id="KW-0808">Transferase</keyword>
<dbReference type="InterPro" id="IPR001610">
    <property type="entry name" value="PAC"/>
</dbReference>
<dbReference type="PANTHER" id="PTHR45339">
    <property type="entry name" value="HYBRID SIGNAL TRANSDUCTION HISTIDINE KINASE J"/>
    <property type="match status" value="1"/>
</dbReference>
<name>A0ABT4LEV7_9PROT</name>
<reference evidence="12" key="1">
    <citation type="submission" date="2022-12" db="EMBL/GenBank/DDBJ databases">
        <title>Bacterial isolates from different developmental stages of Nematostella vectensis.</title>
        <authorList>
            <person name="Fraune S."/>
        </authorList>
    </citation>
    <scope>NUCLEOTIDE SEQUENCE</scope>
    <source>
        <strain evidence="12">G21630-S1</strain>
    </source>
</reference>
<feature type="domain" description="HAMP" evidence="11">
    <location>
        <begin position="248"/>
        <end position="300"/>
    </location>
</feature>
<dbReference type="Gene3D" id="2.10.70.100">
    <property type="match status" value="1"/>
</dbReference>
<keyword evidence="8" id="KW-0472">Membrane</keyword>
<proteinExistence type="predicted"/>
<dbReference type="Gene3D" id="1.10.287.130">
    <property type="match status" value="1"/>
</dbReference>
<dbReference type="PROSITE" id="PS50113">
    <property type="entry name" value="PAC"/>
    <property type="match status" value="1"/>
</dbReference>
<accession>A0ABT4LEV7</accession>
<keyword evidence="7" id="KW-0175">Coiled coil</keyword>
<feature type="domain" description="PAC" evidence="10">
    <location>
        <begin position="393"/>
        <end position="445"/>
    </location>
</feature>
<protein>
    <recommendedName>
        <fullName evidence="3">histidine kinase</fullName>
        <ecNumber evidence="3">2.7.13.3</ecNumber>
    </recommendedName>
</protein>
<dbReference type="InterPro" id="IPR000700">
    <property type="entry name" value="PAS-assoc_C"/>
</dbReference>
<dbReference type="PROSITE" id="PS50109">
    <property type="entry name" value="HIS_KIN"/>
    <property type="match status" value="1"/>
</dbReference>
<dbReference type="Pfam" id="PF00512">
    <property type="entry name" value="HisKA"/>
    <property type="match status" value="1"/>
</dbReference>
<evidence type="ECO:0000256" key="3">
    <source>
        <dbReference type="ARBA" id="ARBA00012438"/>
    </source>
</evidence>
<feature type="coiled-coil region" evidence="7">
    <location>
        <begin position="292"/>
        <end position="319"/>
    </location>
</feature>
<dbReference type="InterPro" id="IPR013655">
    <property type="entry name" value="PAS_fold_3"/>
</dbReference>
<evidence type="ECO:0000259" key="11">
    <source>
        <dbReference type="PROSITE" id="PS50885"/>
    </source>
</evidence>
<dbReference type="PROSITE" id="PS50885">
    <property type="entry name" value="HAMP"/>
    <property type="match status" value="1"/>
</dbReference>
<keyword evidence="6" id="KW-0902">Two-component regulatory system</keyword>
<feature type="transmembrane region" description="Helical" evidence="8">
    <location>
        <begin position="224"/>
        <end position="246"/>
    </location>
</feature>
<dbReference type="InterPro" id="IPR003661">
    <property type="entry name" value="HisK_dim/P_dom"/>
</dbReference>
<comment type="subcellular location">
    <subcellularLocation>
        <location evidence="2">Membrane</location>
    </subcellularLocation>
</comment>
<dbReference type="Pfam" id="PF00672">
    <property type="entry name" value="HAMP"/>
    <property type="match status" value="1"/>
</dbReference>
<evidence type="ECO:0000256" key="1">
    <source>
        <dbReference type="ARBA" id="ARBA00000085"/>
    </source>
</evidence>
<dbReference type="SMART" id="SM00304">
    <property type="entry name" value="HAMP"/>
    <property type="match status" value="1"/>
</dbReference>
<dbReference type="Gene3D" id="3.30.450.20">
    <property type="entry name" value="PAS domain"/>
    <property type="match status" value="1"/>
</dbReference>
<organism evidence="12 13">
    <name type="scientific">Kiloniella laminariae</name>
    <dbReference type="NCBI Taxonomy" id="454162"/>
    <lineage>
        <taxon>Bacteria</taxon>
        <taxon>Pseudomonadati</taxon>
        <taxon>Pseudomonadota</taxon>
        <taxon>Alphaproteobacteria</taxon>
        <taxon>Rhodospirillales</taxon>
        <taxon>Kiloniellaceae</taxon>
        <taxon>Kiloniella</taxon>
    </lineage>
</organism>
<dbReference type="InterPro" id="IPR036097">
    <property type="entry name" value="HisK_dim/P_sf"/>
</dbReference>
<dbReference type="InterPro" id="IPR005467">
    <property type="entry name" value="His_kinase_dom"/>
</dbReference>
<comment type="catalytic activity">
    <reaction evidence="1">
        <text>ATP + protein L-histidine = ADP + protein N-phospho-L-histidine.</text>
        <dbReference type="EC" id="2.7.13.3"/>
    </reaction>
</comment>
<dbReference type="CDD" id="cd00082">
    <property type="entry name" value="HisKA"/>
    <property type="match status" value="1"/>
</dbReference>
<dbReference type="InterPro" id="IPR035965">
    <property type="entry name" value="PAS-like_dom_sf"/>
</dbReference>
<evidence type="ECO:0000259" key="9">
    <source>
        <dbReference type="PROSITE" id="PS50109"/>
    </source>
</evidence>
<dbReference type="CDD" id="cd00130">
    <property type="entry name" value="PAS"/>
    <property type="match status" value="1"/>
</dbReference>
<evidence type="ECO:0000256" key="7">
    <source>
        <dbReference type="SAM" id="Coils"/>
    </source>
</evidence>
<evidence type="ECO:0000256" key="8">
    <source>
        <dbReference type="SAM" id="Phobius"/>
    </source>
</evidence>
<dbReference type="EMBL" id="JAPWGY010000001">
    <property type="protein sequence ID" value="MCZ4279622.1"/>
    <property type="molecule type" value="Genomic_DNA"/>
</dbReference>
<dbReference type="SUPFAM" id="SSF55874">
    <property type="entry name" value="ATPase domain of HSP90 chaperone/DNA topoisomerase II/histidine kinase"/>
    <property type="match status" value="1"/>
</dbReference>
<dbReference type="Proteomes" id="UP001069802">
    <property type="component" value="Unassembled WGS sequence"/>
</dbReference>
<dbReference type="SUPFAM" id="SSF158472">
    <property type="entry name" value="HAMP domain-like"/>
    <property type="match status" value="1"/>
</dbReference>
<gene>
    <name evidence="12" type="ORF">O4H49_02455</name>
</gene>
<dbReference type="InterPro" id="IPR036890">
    <property type="entry name" value="HATPase_C_sf"/>
</dbReference>
<keyword evidence="8" id="KW-1133">Transmembrane helix</keyword>
<evidence type="ECO:0000313" key="13">
    <source>
        <dbReference type="Proteomes" id="UP001069802"/>
    </source>
</evidence>
<keyword evidence="8" id="KW-0812">Transmembrane</keyword>
<dbReference type="SMART" id="SM00086">
    <property type="entry name" value="PAC"/>
    <property type="match status" value="1"/>
</dbReference>
<feature type="coiled-coil region" evidence="7">
    <location>
        <begin position="436"/>
        <end position="481"/>
    </location>
</feature>
<sequence>MSIKARILLIFATLFTLLGAITFIMLLLEDNSSKQSQLEINRTEAILLAEHLRKSSDDLTRMARSYTVTGETRYEEYFEQILAIRNGKAPRSDNYQDVYWEFVILAENNQFESGTAVPLLDLIKETRLSEIELQYLQLAKDNSDQLAETERAAFAAMKGLFRDGTGKFTRRGPPDRERALNLLHDDNYHLSKSRIVWAVNSFIKELNKRTRNEIAATREQGQQLQYTVIFLVILTILFSVFSYLYLNRKLITPILLLSRISNQTQKGNLHERMPVTSNDEIGILGTSFNAMISRIEEALKELRDEVKSRREIAQRLDRNNQNHLRIQRIARVGHWFLDLKENTEEWSDTLYEIYGLPPDTEPSYEAFKSCLHPDDKQRVIKYQDSRIAAGQSFSSSYRVLHRDGTVRYLVSHADLSCNADNSPVYIAGLIQDITELKEVELRLEQAMAQVDQINKGLEKTVSERTAALQKAKEEAEAANSAKTDFLATMSHEIRTPLNGVIGMAQLLKSTELNPDQAGKLNTLLSSSQSLHSIINDVLDMSKIESGSVELEHRCFDFQEMLTSTLVSFQALATSKNISLELENTCPEISYLRGDRTRLVQILNNLLSNAFKFTREGSITLTVKRHDPPHKETERTQVRSALLQPDSRRFRHRNRSGTFTPDI</sequence>
<feature type="domain" description="Histidine kinase" evidence="9">
    <location>
        <begin position="488"/>
        <end position="624"/>
    </location>
</feature>
<dbReference type="InterPro" id="IPR003660">
    <property type="entry name" value="HAMP_dom"/>
</dbReference>
<evidence type="ECO:0000313" key="12">
    <source>
        <dbReference type="EMBL" id="MCZ4279622.1"/>
    </source>
</evidence>
<dbReference type="CDD" id="cd06225">
    <property type="entry name" value="HAMP"/>
    <property type="match status" value="1"/>
</dbReference>
<dbReference type="Gene3D" id="3.30.565.10">
    <property type="entry name" value="Histidine kinase-like ATPase, C-terminal domain"/>
    <property type="match status" value="1"/>
</dbReference>
<dbReference type="SMART" id="SM00388">
    <property type="entry name" value="HisKA"/>
    <property type="match status" value="1"/>
</dbReference>
<evidence type="ECO:0000256" key="5">
    <source>
        <dbReference type="ARBA" id="ARBA00022679"/>
    </source>
</evidence>
<dbReference type="PANTHER" id="PTHR45339:SF1">
    <property type="entry name" value="HYBRID SIGNAL TRANSDUCTION HISTIDINE KINASE J"/>
    <property type="match status" value="1"/>
</dbReference>